<feature type="region of interest" description="Disordered" evidence="1">
    <location>
        <begin position="31"/>
        <end position="62"/>
    </location>
</feature>
<dbReference type="RefSeq" id="WP_338822321.1">
    <property type="nucleotide sequence ID" value="NZ_CP148067.1"/>
</dbReference>
<evidence type="ECO:0000256" key="2">
    <source>
        <dbReference type="SAM" id="SignalP"/>
    </source>
</evidence>
<feature type="domain" description="Lipoprotein-associated type-17" evidence="3">
    <location>
        <begin position="180"/>
        <end position="250"/>
    </location>
</feature>
<keyword evidence="2" id="KW-0732">Signal</keyword>
<sequence length="463" mass="51085">MKKTKLILIGTIASAAIPFVSVVSASCEKTTEKQKGAENATTNQNNTSKPADTSSTPVDSAKSQAVNLLNEKIDALPMDEYLVKDKENTLPSDVTLEKLTQQTPSEDGVERIVQIKDQNNQKGTLVISFKLRDKNGNESGEKDIFVTNLLKAALYSVEQLNEMVARMDSDTIYLPKKYESLPSEYDFTEASISYKLGQLKAESGKLFVEVKLVESNDSAGNAKITVKLIDKTNGKTKSTEAKELTISGFKASNPAQDYVETVNLEIPNISEKTIDSIQNADIQVVGGIKEGYELIITQTQIKGSELSIYFKIKEKASNLESSSKLVKLSGFKASEGKQYLNSLVHRLSEEKTLFVIDESKKTELKQAFDVNIKSNKSYVKIENGIFKNDKKWGKTIEGISVNSQITSLNTHGRGAQLGWTAPKSGSNKGIYVTKNGDVYTLHWYCVLSDGSFDTEKEYTLEIN</sequence>
<evidence type="ECO:0000256" key="1">
    <source>
        <dbReference type="SAM" id="MobiDB-lite"/>
    </source>
</evidence>
<feature type="signal peptide" evidence="2">
    <location>
        <begin position="1"/>
        <end position="25"/>
    </location>
</feature>
<feature type="compositionally biased region" description="Polar residues" evidence="1">
    <location>
        <begin position="39"/>
        <end position="62"/>
    </location>
</feature>
<name>A0ABZ2RPT8_9BACT</name>
<proteinExistence type="predicted"/>
<protein>
    <submittedName>
        <fullName evidence="4">Lipoprotein 17-related variable surface protein</fullName>
    </submittedName>
</protein>
<evidence type="ECO:0000313" key="5">
    <source>
        <dbReference type="Proteomes" id="UP001477443"/>
    </source>
</evidence>
<dbReference type="InterPro" id="IPR007326">
    <property type="entry name" value="Lipoprotein-assoc_dom"/>
</dbReference>
<dbReference type="PROSITE" id="PS51257">
    <property type="entry name" value="PROKAR_LIPOPROTEIN"/>
    <property type="match status" value="1"/>
</dbReference>
<feature type="chain" id="PRO_5047511340" evidence="2">
    <location>
        <begin position="26"/>
        <end position="463"/>
    </location>
</feature>
<feature type="domain" description="Lipoprotein-associated type-17" evidence="3">
    <location>
        <begin position="84"/>
        <end position="150"/>
    </location>
</feature>
<dbReference type="Pfam" id="PF04200">
    <property type="entry name" value="Lipoprotein_17"/>
    <property type="match status" value="2"/>
</dbReference>
<keyword evidence="5" id="KW-1185">Reference proteome</keyword>
<evidence type="ECO:0000259" key="3">
    <source>
        <dbReference type="Pfam" id="PF04200"/>
    </source>
</evidence>
<evidence type="ECO:0000313" key="4">
    <source>
        <dbReference type="EMBL" id="WXL28778.1"/>
    </source>
</evidence>
<accession>A0ABZ2RPT8</accession>
<dbReference type="EMBL" id="CP148067">
    <property type="protein sequence ID" value="WXL28778.1"/>
    <property type="molecule type" value="Genomic_DNA"/>
</dbReference>
<dbReference type="Proteomes" id="UP001477443">
    <property type="component" value="Chromosome"/>
</dbReference>
<gene>
    <name evidence="4" type="ORF">WG617_01955</name>
</gene>
<keyword evidence="4" id="KW-0449">Lipoprotein</keyword>
<organism evidence="4 5">
    <name type="scientific">Mycoplasmopsis felifaucium</name>
    <dbReference type="NCBI Taxonomy" id="35768"/>
    <lineage>
        <taxon>Bacteria</taxon>
        <taxon>Bacillati</taxon>
        <taxon>Mycoplasmatota</taxon>
        <taxon>Mycoplasmoidales</taxon>
        <taxon>Metamycoplasmataceae</taxon>
        <taxon>Mycoplasmopsis</taxon>
    </lineage>
</organism>
<reference evidence="4" key="1">
    <citation type="submission" date="2024-03" db="EMBL/GenBank/DDBJ databases">
        <title>Complete genome sequence of Mycoplasma felifaucium Z921 isolated from the trachea of a cheetah.</title>
        <authorList>
            <person name="Spergser J."/>
        </authorList>
    </citation>
    <scope>NUCLEOTIDE SEQUENCE [LARGE SCALE GENOMIC DNA]</scope>
    <source>
        <strain evidence="4">Z921</strain>
    </source>
</reference>